<organism evidence="1 2">
    <name type="scientific">Qipengyuania citrea LAMA 915</name>
    <dbReference type="NCBI Taxonomy" id="1306953"/>
    <lineage>
        <taxon>Bacteria</taxon>
        <taxon>Pseudomonadati</taxon>
        <taxon>Pseudomonadota</taxon>
        <taxon>Alphaproteobacteria</taxon>
        <taxon>Sphingomonadales</taxon>
        <taxon>Erythrobacteraceae</taxon>
        <taxon>Qipengyuania</taxon>
    </lineage>
</organism>
<evidence type="ECO:0000313" key="1">
    <source>
        <dbReference type="EMBL" id="KNH02638.1"/>
    </source>
</evidence>
<name>A0A0L1KFA0_9SPHN</name>
<comment type="caution">
    <text evidence="1">The sequence shown here is derived from an EMBL/GenBank/DDBJ whole genome shotgun (WGS) entry which is preliminary data.</text>
</comment>
<sequence length="164" mass="17553">MTRDPDIPRRVWEGIETDDPPELRYDFADLKAMAQRMLEARRKGFPALIAAGEKSEADARAEIALFEDLVADWTFIASGGAEGQPASPVTIAARRQALDTSIATIAGIAGQHGGFSKTLGAQAEAVIALRWHLEPGRDPVALARLTHQLRADAAAANTSREPAA</sequence>
<proteinExistence type="predicted"/>
<dbReference type="PATRIC" id="fig|1306953.7.peg.425"/>
<reference evidence="2" key="1">
    <citation type="submission" date="2015-02" db="EMBL/GenBank/DDBJ databases">
        <authorList>
            <person name="Lima A.O."/>
            <person name="Cabral A."/>
            <person name="Porto L.M."/>
            <person name="Silva M.A."/>
        </authorList>
    </citation>
    <scope>NUCLEOTIDE SEQUENCE [LARGE SCALE GENOMIC DNA]</scope>
    <source>
        <strain evidence="2">LAMA 915</strain>
    </source>
</reference>
<accession>A0A0L1KFA0</accession>
<dbReference type="Proteomes" id="UP000037446">
    <property type="component" value="Unassembled WGS sequence"/>
</dbReference>
<dbReference type="RefSeq" id="WP_050600054.1">
    <property type="nucleotide sequence ID" value="NZ_JYNE01000022.1"/>
</dbReference>
<dbReference type="STRING" id="1306953.J121_422"/>
<evidence type="ECO:0000313" key="2">
    <source>
        <dbReference type="Proteomes" id="UP000037446"/>
    </source>
</evidence>
<protein>
    <submittedName>
        <fullName evidence="1">Uncharacterized protein</fullName>
    </submittedName>
</protein>
<gene>
    <name evidence="1" type="ORF">J121_422</name>
</gene>
<dbReference type="AlphaFoldDB" id="A0A0L1KFA0"/>
<dbReference type="EMBL" id="JYNE01000022">
    <property type="protein sequence ID" value="KNH02638.1"/>
    <property type="molecule type" value="Genomic_DNA"/>
</dbReference>